<evidence type="ECO:0000256" key="1">
    <source>
        <dbReference type="SAM" id="MobiDB-lite"/>
    </source>
</evidence>
<dbReference type="Proteomes" id="UP000440096">
    <property type="component" value="Unassembled WGS sequence"/>
</dbReference>
<gene>
    <name evidence="3" type="ORF">GKO32_32340</name>
</gene>
<dbReference type="AlphaFoldDB" id="A0A6N7ZA76"/>
<proteinExistence type="predicted"/>
<feature type="compositionally biased region" description="Basic and acidic residues" evidence="1">
    <location>
        <begin position="17"/>
        <end position="29"/>
    </location>
</feature>
<evidence type="ECO:0000313" key="3">
    <source>
        <dbReference type="EMBL" id="MTD58633.1"/>
    </source>
</evidence>
<accession>A0A6N7ZA76</accession>
<comment type="caution">
    <text evidence="3">The sequence shown here is derived from an EMBL/GenBank/DDBJ whole genome shotgun (WGS) entry which is preliminary data.</text>
</comment>
<dbReference type="EMBL" id="WMBA01000073">
    <property type="protein sequence ID" value="MTD58633.1"/>
    <property type="molecule type" value="Genomic_DNA"/>
</dbReference>
<evidence type="ECO:0000313" key="4">
    <source>
        <dbReference type="Proteomes" id="UP000440096"/>
    </source>
</evidence>
<protein>
    <recommendedName>
        <fullName evidence="2">Excalibur calcium-binding domain-containing protein</fullName>
    </recommendedName>
</protein>
<evidence type="ECO:0000259" key="2">
    <source>
        <dbReference type="Pfam" id="PF05901"/>
    </source>
</evidence>
<sequence length="29" mass="2966">MSMPGPGLTNVDSSTGKLDRDGDGVVCEK</sequence>
<dbReference type="InterPro" id="IPR008613">
    <property type="entry name" value="Excalibur_Ca-bd_domain"/>
</dbReference>
<organism evidence="3 4">
    <name type="scientific">Amycolatopsis pithecellobii</name>
    <dbReference type="NCBI Taxonomy" id="664692"/>
    <lineage>
        <taxon>Bacteria</taxon>
        <taxon>Bacillati</taxon>
        <taxon>Actinomycetota</taxon>
        <taxon>Actinomycetes</taxon>
        <taxon>Pseudonocardiales</taxon>
        <taxon>Pseudonocardiaceae</taxon>
        <taxon>Amycolatopsis</taxon>
    </lineage>
</organism>
<name>A0A6N7ZA76_9PSEU</name>
<reference evidence="3 4" key="1">
    <citation type="submission" date="2019-11" db="EMBL/GenBank/DDBJ databases">
        <title>Draft genome of Amycolatopsis RM579.</title>
        <authorList>
            <person name="Duangmal K."/>
            <person name="Mingma R."/>
        </authorList>
    </citation>
    <scope>NUCLEOTIDE SEQUENCE [LARGE SCALE GENOMIC DNA]</scope>
    <source>
        <strain evidence="3 4">RM579</strain>
    </source>
</reference>
<dbReference type="Pfam" id="PF05901">
    <property type="entry name" value="Excalibur"/>
    <property type="match status" value="1"/>
</dbReference>
<feature type="region of interest" description="Disordered" evidence="1">
    <location>
        <begin position="1"/>
        <end position="29"/>
    </location>
</feature>
<feature type="domain" description="Excalibur calcium-binding" evidence="2">
    <location>
        <begin position="17"/>
        <end position="28"/>
    </location>
</feature>
<keyword evidence="4" id="KW-1185">Reference proteome</keyword>